<dbReference type="FunFam" id="1.20.120.330:FF:000005">
    <property type="entry name" value="Bifunctional glutamine synthetase adenylyltransferase/adenylyl-removing enzyme"/>
    <property type="match status" value="1"/>
</dbReference>
<keyword evidence="3 7" id="KW-0547">Nucleotide-binding</keyword>
<dbReference type="CDD" id="cd05401">
    <property type="entry name" value="NT_GlnE_GlnD_like"/>
    <property type="match status" value="2"/>
</dbReference>
<evidence type="ECO:0000313" key="11">
    <source>
        <dbReference type="Proteomes" id="UP000439994"/>
    </source>
</evidence>
<dbReference type="Gene3D" id="3.30.460.10">
    <property type="entry name" value="Beta Polymerase, domain 2"/>
    <property type="match status" value="2"/>
</dbReference>
<dbReference type="FunFam" id="3.30.460.10:FF:000009">
    <property type="entry name" value="Bifunctional glutamine synthetase adenylyltransferase/adenylyl-removing enzyme"/>
    <property type="match status" value="1"/>
</dbReference>
<organism evidence="10 11">
    <name type="scientific">Psychrosphaera haliotis</name>
    <dbReference type="NCBI Taxonomy" id="555083"/>
    <lineage>
        <taxon>Bacteria</taxon>
        <taxon>Pseudomonadati</taxon>
        <taxon>Pseudomonadota</taxon>
        <taxon>Gammaproteobacteria</taxon>
        <taxon>Alteromonadales</taxon>
        <taxon>Pseudoalteromonadaceae</taxon>
        <taxon>Psychrosphaera</taxon>
    </lineage>
</organism>
<dbReference type="InterPro" id="IPR005190">
    <property type="entry name" value="GlnE_rpt_dom"/>
</dbReference>
<evidence type="ECO:0000256" key="4">
    <source>
        <dbReference type="ARBA" id="ARBA00022840"/>
    </source>
</evidence>
<dbReference type="AlphaFoldDB" id="A0A6N8F924"/>
<dbReference type="Gene3D" id="1.20.120.330">
    <property type="entry name" value="Nucleotidyltransferases domain 2"/>
    <property type="match status" value="2"/>
</dbReference>
<evidence type="ECO:0000256" key="1">
    <source>
        <dbReference type="ARBA" id="ARBA00022679"/>
    </source>
</evidence>
<name>A0A6N8F924_9GAMM</name>
<dbReference type="PANTHER" id="PTHR30621:SF0">
    <property type="entry name" value="BIFUNCTIONAL GLUTAMINE SYNTHETASE ADENYLYLTRANSFERASE_ADENYLYL-REMOVING ENZYME"/>
    <property type="match status" value="1"/>
</dbReference>
<comment type="catalytic activity">
    <reaction evidence="7">
        <text>[glutamine synthetase]-L-tyrosine + ATP = [glutamine synthetase]-O(4)-(5'-adenylyl)-L-tyrosine + diphosphate</text>
        <dbReference type="Rhea" id="RHEA:18589"/>
        <dbReference type="Rhea" id="RHEA-COMP:10660"/>
        <dbReference type="Rhea" id="RHEA-COMP:10661"/>
        <dbReference type="ChEBI" id="CHEBI:30616"/>
        <dbReference type="ChEBI" id="CHEBI:33019"/>
        <dbReference type="ChEBI" id="CHEBI:46858"/>
        <dbReference type="ChEBI" id="CHEBI:83624"/>
        <dbReference type="EC" id="2.7.7.42"/>
    </reaction>
</comment>
<dbReference type="GO" id="GO:0005524">
    <property type="term" value="F:ATP binding"/>
    <property type="evidence" value="ECO:0007669"/>
    <property type="project" value="UniProtKB-UniRule"/>
</dbReference>
<dbReference type="PANTHER" id="PTHR30621">
    <property type="entry name" value="GLUTAMINE SYNTHETASE ADENYLYLTRANSFERASE"/>
    <property type="match status" value="1"/>
</dbReference>
<evidence type="ECO:0000259" key="9">
    <source>
        <dbReference type="Pfam" id="PF08335"/>
    </source>
</evidence>
<feature type="domain" description="Glutamate-ammonia ligase adenylyltransferase repeated" evidence="8">
    <location>
        <begin position="40"/>
        <end position="284"/>
    </location>
</feature>
<evidence type="ECO:0000256" key="6">
    <source>
        <dbReference type="ARBA" id="ARBA00023268"/>
    </source>
</evidence>
<protein>
    <recommendedName>
        <fullName evidence="7">Bifunctional glutamine synthetase adenylyltransferase/adenylyl-removing enzyme</fullName>
    </recommendedName>
    <alternativeName>
        <fullName evidence="7">ATP:glutamine synthetase adenylyltransferase</fullName>
    </alternativeName>
    <alternativeName>
        <fullName evidence="7">ATase</fullName>
    </alternativeName>
    <domain>
        <recommendedName>
            <fullName evidence="7">Glutamine synthetase adenylyl-L-tyrosine phosphorylase</fullName>
            <ecNumber evidence="7">2.7.7.89</ecNumber>
        </recommendedName>
        <alternativeName>
            <fullName evidence="7">Adenylyl removase</fullName>
            <shortName evidence="7">AR</shortName>
            <shortName evidence="7">AT-N</shortName>
        </alternativeName>
    </domain>
    <domain>
        <recommendedName>
            <fullName evidence="7">Glutamine synthetase adenylyl transferase</fullName>
            <ecNumber evidence="7">2.7.7.42</ecNumber>
        </recommendedName>
        <alternativeName>
            <fullName evidence="7">Adenylyl transferase</fullName>
            <shortName evidence="7">AT</shortName>
            <shortName evidence="7">AT-C</shortName>
        </alternativeName>
    </domain>
</protein>
<keyword evidence="2 7" id="KW-0548">Nucleotidyltransferase</keyword>
<dbReference type="SUPFAM" id="SSF81593">
    <property type="entry name" value="Nucleotidyltransferase substrate binding subunit/domain"/>
    <property type="match status" value="2"/>
</dbReference>
<feature type="domain" description="PII-uridylyltransferase/Glutamine-synthetase adenylyltransferase" evidence="9">
    <location>
        <begin position="313"/>
        <end position="452"/>
    </location>
</feature>
<evidence type="ECO:0000259" key="8">
    <source>
        <dbReference type="Pfam" id="PF03710"/>
    </source>
</evidence>
<sequence>MNTFQSSNNDSNSIEALGAKRLSALVNAHNVDVDFDDASALQYLLAMSDFIFRMCGRYQFIFEDLAASCVVKEVQLVLPQWSISETEWLSLSEADALKALRDFRHHLMVVIASQHFLKQIDIKTSMRYLSESADLFYVLARQWAECHLAPRWGKAINECGQPVPLIALGMGKLGGYELNFSSDIDLIFCYESKGTTAGGRKQEDFQTYFTKLAQKIIQLLDSVTPDGQVFRVDMRLRPFGDSGPLVSSFAALEDYYQEQGREWERYALLKARPLAYSKFITAEEQQSHTQLISMLKPFVYRRYIDFSVIESLRTMKRQIEQEVVRRNLVNNIKLGSGGIREAEFILQALQMLRGGKEPQLQLPSFLSVLPELVRLNVFTEQEGINIEQSYLWLRDCEQYLQAFDDKQTQTLPSTELDKKRLLTLFNVPTWDVFLTTVEAVSTQIHDIFDELIGESPEHQSNPNNELVEKWQAIWQLDLQVKLQVDLQESTELEPSLQSPNDLSASAEHLTTEEATNLTNNVATNLTTNNLISCLMDQKADLIKAVLSSKGRDRLDLLIPHLMAECDVQKISVSQCADILKIIKRITARTTYLALLVEHPGALKQLVKLVSSCHFIGQELKHFPLLLDQLIDPKLLYTIPKLTDYAADLRRNLLRVDADDLELQMEILRQFKLSSQLIIAACDVSQIIDLPTVSNHLTALSEAILHQVVNLSWQQMISRYGYPEGASDQDKNFAVLGYGKLGGYELGYGSDLDVVFVHGCASSSPTNGKKQIDSRQFYLKLAQRILHVFTTRTPSGILYELDTRLRPSGASGLLAININTFAEYQSTEAWTWEHQALVRARAVMGSRALTVQFEEIRKAILKSKRDTELLKADISKMREKMCANLSKETSELFDLKQSRGGIADIEFVTQLLVLQYSGKYAGLADYSDNKRLLEISSELGLITKVECNGLWEAYQEYRKLYHQQSLNLQEKLVGRSSIELHKNVVQQVWQRLSLK</sequence>
<dbReference type="InterPro" id="IPR023057">
    <property type="entry name" value="GlnE"/>
</dbReference>
<accession>A0A6N8F924</accession>
<dbReference type="Pfam" id="PF08335">
    <property type="entry name" value="GlnD_UR_UTase"/>
    <property type="match status" value="2"/>
</dbReference>
<feature type="region of interest" description="Adenylyl removase" evidence="7">
    <location>
        <begin position="1"/>
        <end position="457"/>
    </location>
</feature>
<comment type="similarity">
    <text evidence="7">Belongs to the GlnE family.</text>
</comment>
<reference evidence="10 11" key="1">
    <citation type="submission" date="2019-11" db="EMBL/GenBank/DDBJ databases">
        <title>P. haliotis isolates from Z. marina roots.</title>
        <authorList>
            <person name="Cohen M."/>
            <person name="Jospin G."/>
            <person name="Eisen J.A."/>
            <person name="Coil D.A."/>
        </authorList>
    </citation>
    <scope>NUCLEOTIDE SEQUENCE [LARGE SCALE GENOMIC DNA]</scope>
    <source>
        <strain evidence="10 11">UCD-MCMsp1aY</strain>
    </source>
</reference>
<comment type="caution">
    <text evidence="10">The sequence shown here is derived from an EMBL/GenBank/DDBJ whole genome shotgun (WGS) entry which is preliminary data.</text>
</comment>
<gene>
    <name evidence="7 10" type="primary">glnE</name>
    <name evidence="10" type="ORF">GNP35_10780</name>
</gene>
<feature type="domain" description="PII-uridylyltransferase/Glutamine-synthetase adenylyltransferase" evidence="9">
    <location>
        <begin position="889"/>
        <end position="962"/>
    </location>
</feature>
<dbReference type="NCBIfam" id="NF008292">
    <property type="entry name" value="PRK11072.1"/>
    <property type="match status" value="1"/>
</dbReference>
<dbReference type="GO" id="GO:0005829">
    <property type="term" value="C:cytosol"/>
    <property type="evidence" value="ECO:0007669"/>
    <property type="project" value="TreeGrafter"/>
</dbReference>
<comment type="cofactor">
    <cofactor evidence="7">
        <name>Mg(2+)</name>
        <dbReference type="ChEBI" id="CHEBI:18420"/>
    </cofactor>
</comment>
<feature type="region of interest" description="Adenylyl transferase" evidence="7">
    <location>
        <begin position="467"/>
        <end position="994"/>
    </location>
</feature>
<dbReference type="GO" id="GO:0000287">
    <property type="term" value="F:magnesium ion binding"/>
    <property type="evidence" value="ECO:0007669"/>
    <property type="project" value="UniProtKB-UniRule"/>
</dbReference>
<evidence type="ECO:0000313" key="10">
    <source>
        <dbReference type="EMBL" id="MUH72923.1"/>
    </source>
</evidence>
<dbReference type="EC" id="2.7.7.42" evidence="7"/>
<dbReference type="GO" id="GO:0008882">
    <property type="term" value="F:[glutamate-ammonia-ligase] adenylyltransferase activity"/>
    <property type="evidence" value="ECO:0007669"/>
    <property type="project" value="UniProtKB-UniRule"/>
</dbReference>
<dbReference type="InterPro" id="IPR043519">
    <property type="entry name" value="NT_sf"/>
</dbReference>
<proteinExistence type="inferred from homology"/>
<dbReference type="Gene3D" id="1.20.120.1510">
    <property type="match status" value="1"/>
</dbReference>
<feature type="domain" description="Glutamate-ammonia ligase adenylyltransferase repeated" evidence="8">
    <location>
        <begin position="602"/>
        <end position="854"/>
    </location>
</feature>
<evidence type="ECO:0000256" key="5">
    <source>
        <dbReference type="ARBA" id="ARBA00022842"/>
    </source>
</evidence>
<dbReference type="GO" id="GO:0000820">
    <property type="term" value="P:regulation of glutamine family amino acid metabolic process"/>
    <property type="evidence" value="ECO:0007669"/>
    <property type="project" value="UniProtKB-UniRule"/>
</dbReference>
<dbReference type="OrthoDB" id="9759366at2"/>
<keyword evidence="5 7" id="KW-0460">Magnesium</keyword>
<keyword evidence="1 7" id="KW-0808">Transferase</keyword>
<dbReference type="GO" id="GO:0047388">
    <property type="term" value="F:[glutamine synthetase]-adenylyl-L-tyrosine phosphorylase activity"/>
    <property type="evidence" value="ECO:0007669"/>
    <property type="project" value="UniProtKB-EC"/>
</dbReference>
<keyword evidence="10" id="KW-0436">Ligase</keyword>
<keyword evidence="11" id="KW-1185">Reference proteome</keyword>
<dbReference type="InterPro" id="IPR013546">
    <property type="entry name" value="PII_UdlTrfase/GS_AdlTrfase"/>
</dbReference>
<keyword evidence="6 7" id="KW-0511">Multifunctional enzyme</keyword>
<dbReference type="EMBL" id="WOCD01000005">
    <property type="protein sequence ID" value="MUH72923.1"/>
    <property type="molecule type" value="Genomic_DNA"/>
</dbReference>
<keyword evidence="4 7" id="KW-0067">ATP-binding</keyword>
<dbReference type="Pfam" id="PF03710">
    <property type="entry name" value="GlnE"/>
    <property type="match status" value="2"/>
</dbReference>
<dbReference type="HAMAP" id="MF_00802">
    <property type="entry name" value="GlnE"/>
    <property type="match status" value="1"/>
</dbReference>
<dbReference type="GO" id="GO:0016874">
    <property type="term" value="F:ligase activity"/>
    <property type="evidence" value="ECO:0007669"/>
    <property type="project" value="UniProtKB-KW"/>
</dbReference>
<dbReference type="RefSeq" id="WP_155696127.1">
    <property type="nucleotide sequence ID" value="NZ_WOCD01000005.1"/>
</dbReference>
<dbReference type="Proteomes" id="UP000439994">
    <property type="component" value="Unassembled WGS sequence"/>
</dbReference>
<comment type="catalytic activity">
    <reaction evidence="7">
        <text>[glutamine synthetase]-O(4)-(5'-adenylyl)-L-tyrosine + phosphate = [glutamine synthetase]-L-tyrosine + ADP</text>
        <dbReference type="Rhea" id="RHEA:43716"/>
        <dbReference type="Rhea" id="RHEA-COMP:10660"/>
        <dbReference type="Rhea" id="RHEA-COMP:10661"/>
        <dbReference type="ChEBI" id="CHEBI:43474"/>
        <dbReference type="ChEBI" id="CHEBI:46858"/>
        <dbReference type="ChEBI" id="CHEBI:83624"/>
        <dbReference type="ChEBI" id="CHEBI:456216"/>
        <dbReference type="EC" id="2.7.7.89"/>
    </reaction>
</comment>
<comment type="function">
    <text evidence="7">Involved in the regulation of glutamine synthetase GlnA, a key enzyme in the process to assimilate ammonia. When cellular nitrogen levels are high, the C-terminal adenylyl transferase (AT) inactivates GlnA by covalent transfer of an adenylyl group from ATP to specific tyrosine residue of GlnA, thus reducing its activity. Conversely, when nitrogen levels are low, the N-terminal adenylyl removase (AR) activates GlnA by removing the adenylyl group by phosphorolysis, increasing its activity. The regulatory region of GlnE binds the signal transduction protein PII (GlnB) which indicates the nitrogen status of the cell.</text>
</comment>
<evidence type="ECO:0000256" key="3">
    <source>
        <dbReference type="ARBA" id="ARBA00022741"/>
    </source>
</evidence>
<dbReference type="EC" id="2.7.7.89" evidence="7"/>
<dbReference type="SUPFAM" id="SSF81301">
    <property type="entry name" value="Nucleotidyltransferase"/>
    <property type="match status" value="2"/>
</dbReference>
<evidence type="ECO:0000256" key="7">
    <source>
        <dbReference type="HAMAP-Rule" id="MF_00802"/>
    </source>
</evidence>
<evidence type="ECO:0000256" key="2">
    <source>
        <dbReference type="ARBA" id="ARBA00022695"/>
    </source>
</evidence>